<dbReference type="PROSITE" id="PS51767">
    <property type="entry name" value="PEPTIDASE_A1"/>
    <property type="match status" value="1"/>
</dbReference>
<dbReference type="OrthoDB" id="2747330at2759"/>
<evidence type="ECO:0000256" key="3">
    <source>
        <dbReference type="ARBA" id="ARBA00022750"/>
    </source>
</evidence>
<keyword evidence="7" id="KW-0472">Membrane</keyword>
<dbReference type="Proteomes" id="UP000504603">
    <property type="component" value="Unplaced"/>
</dbReference>
<reference evidence="11" key="1">
    <citation type="submission" date="2025-08" db="UniProtKB">
        <authorList>
            <consortium name="RefSeq"/>
        </authorList>
    </citation>
    <scope>IDENTIFICATION</scope>
</reference>
<feature type="signal peptide" evidence="8">
    <location>
        <begin position="1"/>
        <end position="22"/>
    </location>
</feature>
<dbReference type="Pfam" id="PF14543">
    <property type="entry name" value="TAXi_N"/>
    <property type="match status" value="1"/>
</dbReference>
<evidence type="ECO:0000256" key="6">
    <source>
        <dbReference type="PIRSR" id="PIRSR601461-1"/>
    </source>
</evidence>
<evidence type="ECO:0000256" key="8">
    <source>
        <dbReference type="SAM" id="SignalP"/>
    </source>
</evidence>
<dbReference type="Pfam" id="PF14541">
    <property type="entry name" value="TAXi_C"/>
    <property type="match status" value="1"/>
</dbReference>
<dbReference type="InterPro" id="IPR033121">
    <property type="entry name" value="PEPTIDASE_A1"/>
</dbReference>
<keyword evidence="2" id="KW-0645">Protease</keyword>
<evidence type="ECO:0000256" key="2">
    <source>
        <dbReference type="ARBA" id="ARBA00022670"/>
    </source>
</evidence>
<dbReference type="CDD" id="cd05476">
    <property type="entry name" value="pepsin_A_like_plant"/>
    <property type="match status" value="1"/>
</dbReference>
<dbReference type="KEGG" id="mcha:111023874"/>
<sequence>MDLGREFLVALLLLSFCFPGSCNLVFEVQHKFKGRERSLSALKAHDVRRHGSRLLSVIDLQLGGNGHPAETGLYFARIGLGTPPKDYHVQVDTGSDILWVNCEGCSNCPKKSDIGVDLTPFDPKASSTSSLVTCDHPFCSATYDGPIPGCKPDLLCQYKVIYGDGSATSGFFVKDNIHLEQAVGNDKTAVTNGSVIFGCGAKQSGELGTSSEALDGIIGFGQANSSMISQLAAAGKVKKIFAHCLDSIKGGGIFAIGEVVEPKVHTTPVVPHQAHYNVMLRGVEVGGTALDISVGLFSDFRRGTIIDSGTTLAYLPEAVYLRLMKKILAAQPNLELRTVDDQFTCFQYSSNVDDGFPTVSFEFVDSLNLTVYPHEYLFQIREDMWCVGWQNSGAQSKDGKQVFLLGDMVLQNKLVYYNLENQTIGWTEYNCTSGIKLKDAKSQEVYTVGYHKLSSASNIVIARILPLLIAFTYFFIQ</sequence>
<dbReference type="InterPro" id="IPR032799">
    <property type="entry name" value="TAXi_C"/>
</dbReference>
<protein>
    <submittedName>
        <fullName evidence="11">Aspartic proteinase-like protein 2</fullName>
    </submittedName>
</protein>
<dbReference type="FunFam" id="2.40.70.10:FF:000028">
    <property type="entry name" value="Eukaryotic aspartyl protease family protein"/>
    <property type="match status" value="1"/>
</dbReference>
<feature type="transmembrane region" description="Helical" evidence="7">
    <location>
        <begin position="456"/>
        <end position="476"/>
    </location>
</feature>
<gene>
    <name evidence="11" type="primary">LOC111023874</name>
</gene>
<evidence type="ECO:0000256" key="4">
    <source>
        <dbReference type="ARBA" id="ARBA00022801"/>
    </source>
</evidence>
<dbReference type="InterPro" id="IPR032861">
    <property type="entry name" value="TAXi_N"/>
</dbReference>
<dbReference type="SUPFAM" id="SSF50630">
    <property type="entry name" value="Acid proteases"/>
    <property type="match status" value="1"/>
</dbReference>
<comment type="similarity">
    <text evidence="1">Belongs to the peptidase A1 family.</text>
</comment>
<dbReference type="Gene3D" id="2.40.70.10">
    <property type="entry name" value="Acid Proteases"/>
    <property type="match status" value="2"/>
</dbReference>
<accession>A0A6J1DVF4</accession>
<organism evidence="10 11">
    <name type="scientific">Momordica charantia</name>
    <name type="common">Bitter gourd</name>
    <name type="synonym">Balsam pear</name>
    <dbReference type="NCBI Taxonomy" id="3673"/>
    <lineage>
        <taxon>Eukaryota</taxon>
        <taxon>Viridiplantae</taxon>
        <taxon>Streptophyta</taxon>
        <taxon>Embryophyta</taxon>
        <taxon>Tracheophyta</taxon>
        <taxon>Spermatophyta</taxon>
        <taxon>Magnoliopsida</taxon>
        <taxon>eudicotyledons</taxon>
        <taxon>Gunneridae</taxon>
        <taxon>Pentapetalae</taxon>
        <taxon>rosids</taxon>
        <taxon>fabids</taxon>
        <taxon>Cucurbitales</taxon>
        <taxon>Cucurbitaceae</taxon>
        <taxon>Momordiceae</taxon>
        <taxon>Momordica</taxon>
    </lineage>
</organism>
<dbReference type="InterPro" id="IPR021109">
    <property type="entry name" value="Peptidase_aspartic_dom_sf"/>
</dbReference>
<evidence type="ECO:0000313" key="11">
    <source>
        <dbReference type="RefSeq" id="XP_022157064.1"/>
    </source>
</evidence>
<feature type="active site" evidence="6">
    <location>
        <position position="92"/>
    </location>
</feature>
<dbReference type="GO" id="GO:0006508">
    <property type="term" value="P:proteolysis"/>
    <property type="evidence" value="ECO:0007669"/>
    <property type="project" value="UniProtKB-KW"/>
</dbReference>
<keyword evidence="5" id="KW-0325">Glycoprotein</keyword>
<feature type="domain" description="Peptidase A1" evidence="9">
    <location>
        <begin position="74"/>
        <end position="427"/>
    </location>
</feature>
<dbReference type="PRINTS" id="PR00792">
    <property type="entry name" value="PEPSIN"/>
</dbReference>
<feature type="chain" id="PRO_5026673074" evidence="8">
    <location>
        <begin position="23"/>
        <end position="477"/>
    </location>
</feature>
<name>A0A6J1DVF4_MOMCH</name>
<dbReference type="GO" id="GO:0004190">
    <property type="term" value="F:aspartic-type endopeptidase activity"/>
    <property type="evidence" value="ECO:0007669"/>
    <property type="project" value="UniProtKB-KW"/>
</dbReference>
<keyword evidence="7" id="KW-1133">Transmembrane helix</keyword>
<keyword evidence="4" id="KW-0378">Hydrolase</keyword>
<keyword evidence="8" id="KW-0732">Signal</keyword>
<feature type="active site" evidence="6">
    <location>
        <position position="307"/>
    </location>
</feature>
<dbReference type="InterPro" id="IPR001461">
    <property type="entry name" value="Aspartic_peptidase_A1"/>
</dbReference>
<evidence type="ECO:0000259" key="9">
    <source>
        <dbReference type="PROSITE" id="PS51767"/>
    </source>
</evidence>
<evidence type="ECO:0000313" key="10">
    <source>
        <dbReference type="Proteomes" id="UP000504603"/>
    </source>
</evidence>
<dbReference type="GeneID" id="111023874"/>
<evidence type="ECO:0000256" key="1">
    <source>
        <dbReference type="ARBA" id="ARBA00007447"/>
    </source>
</evidence>
<keyword evidence="7" id="KW-0812">Transmembrane</keyword>
<dbReference type="RefSeq" id="XP_022157064.1">
    <property type="nucleotide sequence ID" value="XM_022301372.1"/>
</dbReference>
<evidence type="ECO:0000256" key="7">
    <source>
        <dbReference type="SAM" id="Phobius"/>
    </source>
</evidence>
<dbReference type="PANTHER" id="PTHR13683:SF768">
    <property type="entry name" value="EUKARYOTIC ASPARTYL PROTEASE FAMILY PROTEIN"/>
    <property type="match status" value="1"/>
</dbReference>
<evidence type="ECO:0000256" key="5">
    <source>
        <dbReference type="ARBA" id="ARBA00023180"/>
    </source>
</evidence>
<keyword evidence="10" id="KW-1185">Reference proteome</keyword>
<proteinExistence type="inferred from homology"/>
<dbReference type="PANTHER" id="PTHR13683">
    <property type="entry name" value="ASPARTYL PROTEASES"/>
    <property type="match status" value="1"/>
</dbReference>
<keyword evidence="3" id="KW-0064">Aspartyl protease</keyword>
<dbReference type="AlphaFoldDB" id="A0A6J1DVF4"/>
<dbReference type="InterPro" id="IPR034161">
    <property type="entry name" value="Pepsin-like_plant"/>
</dbReference>